<gene>
    <name evidence="2" type="ORF">PR048_003084</name>
</gene>
<proteinExistence type="predicted"/>
<dbReference type="EMBL" id="JARBHB010000001">
    <property type="protein sequence ID" value="KAJ8897734.1"/>
    <property type="molecule type" value="Genomic_DNA"/>
</dbReference>
<dbReference type="Gene3D" id="3.30.420.10">
    <property type="entry name" value="Ribonuclease H-like superfamily/Ribonuclease H"/>
    <property type="match status" value="1"/>
</dbReference>
<accession>A0ABQ9IM69</accession>
<keyword evidence="3" id="KW-1185">Reference proteome</keyword>
<protein>
    <recommendedName>
        <fullName evidence="4">Tc1-like transposase DDE domain-containing protein</fullName>
    </recommendedName>
</protein>
<dbReference type="Proteomes" id="UP001159363">
    <property type="component" value="Chromosome 1"/>
</dbReference>
<evidence type="ECO:0000313" key="2">
    <source>
        <dbReference type="EMBL" id="KAJ8897734.1"/>
    </source>
</evidence>
<reference evidence="2 3" key="1">
    <citation type="submission" date="2023-02" db="EMBL/GenBank/DDBJ databases">
        <title>LHISI_Scaffold_Assembly.</title>
        <authorList>
            <person name="Stuart O.P."/>
            <person name="Cleave R."/>
            <person name="Magrath M.J.L."/>
            <person name="Mikheyev A.S."/>
        </authorList>
    </citation>
    <scope>NUCLEOTIDE SEQUENCE [LARGE SCALE GENOMIC DNA]</scope>
    <source>
        <strain evidence="2">Daus_M_001</strain>
        <tissue evidence="2">Leg muscle</tissue>
    </source>
</reference>
<evidence type="ECO:0000256" key="1">
    <source>
        <dbReference type="SAM" id="MobiDB-lite"/>
    </source>
</evidence>
<sequence>MSPGTVKHLPCRLAVRIRLPGRGAAEKKSGILRIGRENTDKPPAYFVLPSCNTLLQLSYLRPSAFPAYRGGEAGLDFLNRDETTVVRRHLPLCDRDRPNYHLVMASGRKYSIPEKKVYLDEMKMTPYWEPPVSVTKTREGRANVLEISEQDYIVLLIAVGIVGLVHFLPLWHYEQGMYHADTTLCDANSAVGLPSEQANDVLSDNTTSYIDAPLTKFHLTQPIHGLAAERTGSLPDDVENRLHEALDVASCGMGVDLKQGFQKCPVHHEEYSRWLLKTPGAGNQMAATASGRRRRRRRTRTLPGSWSSSCTSVLTPATRTATNTNTTCAMVAVYNWSGRSRGEPHYLLPPNRLRYLLDYSASIRRVWSSDAAGRTSCCRLGVPLSWRSAVFIDLVSSRVGRKLLPLQTVHEAYCNILDNEVLPTLWRFYGMNPCYFHDPSARCHVSRATMQWYADSNVRRLDWPAHSPDFNPIEQLWNELDRRVRVRQARPKSIAQLIEWLQEEWRRIPVGVLQTLVESMSDGVAAVIASRGTTVAEWLARSPPTKAILVQSPAGSLRIFAMWESSRTIPLVKVPASIPGPDGREYSRWCALVCGVWRKLPWCRRFSRGSHVSSCVVILPHLHPHLVSPHQFFGRTGAIADNRIEKISRNALDSDTLLRNLLHPDWLPLIASHRIAILWNQRKAVGSDQHRQPPVIHIGAGIKGCCHKVTSHQTSPVHHDASVSMMERLCGAPSDHTVTSVFSVVKANPHRLTKIAHICLMSENSLLEAIAIKSEGFMLQLLH</sequence>
<evidence type="ECO:0000313" key="3">
    <source>
        <dbReference type="Proteomes" id="UP001159363"/>
    </source>
</evidence>
<evidence type="ECO:0008006" key="4">
    <source>
        <dbReference type="Google" id="ProtNLM"/>
    </source>
</evidence>
<organism evidence="2 3">
    <name type="scientific">Dryococelus australis</name>
    <dbReference type="NCBI Taxonomy" id="614101"/>
    <lineage>
        <taxon>Eukaryota</taxon>
        <taxon>Metazoa</taxon>
        <taxon>Ecdysozoa</taxon>
        <taxon>Arthropoda</taxon>
        <taxon>Hexapoda</taxon>
        <taxon>Insecta</taxon>
        <taxon>Pterygota</taxon>
        <taxon>Neoptera</taxon>
        <taxon>Polyneoptera</taxon>
        <taxon>Phasmatodea</taxon>
        <taxon>Verophasmatodea</taxon>
        <taxon>Anareolatae</taxon>
        <taxon>Phasmatidae</taxon>
        <taxon>Eurycanthinae</taxon>
        <taxon>Dryococelus</taxon>
    </lineage>
</organism>
<feature type="region of interest" description="Disordered" evidence="1">
    <location>
        <begin position="282"/>
        <end position="307"/>
    </location>
</feature>
<feature type="compositionally biased region" description="Basic residues" evidence="1">
    <location>
        <begin position="291"/>
        <end position="300"/>
    </location>
</feature>
<name>A0ABQ9IM69_9NEOP</name>
<comment type="caution">
    <text evidence="2">The sequence shown here is derived from an EMBL/GenBank/DDBJ whole genome shotgun (WGS) entry which is preliminary data.</text>
</comment>
<dbReference type="InterPro" id="IPR036397">
    <property type="entry name" value="RNaseH_sf"/>
</dbReference>